<feature type="compositionally biased region" description="Basic and acidic residues" evidence="1">
    <location>
        <begin position="515"/>
        <end position="524"/>
    </location>
</feature>
<protein>
    <submittedName>
        <fullName evidence="2">Uncharacterized protein</fullName>
    </submittedName>
</protein>
<accession>A0A9W4UFZ1</accession>
<comment type="caution">
    <text evidence="2">The sequence shown here is derived from an EMBL/GenBank/DDBJ whole genome shotgun (WGS) entry which is preliminary data.</text>
</comment>
<evidence type="ECO:0000313" key="3">
    <source>
        <dbReference type="Proteomes" id="UP001152607"/>
    </source>
</evidence>
<evidence type="ECO:0000256" key="1">
    <source>
        <dbReference type="SAM" id="MobiDB-lite"/>
    </source>
</evidence>
<dbReference type="EMBL" id="CAOQHR010000004">
    <property type="protein sequence ID" value="CAI6334181.1"/>
    <property type="molecule type" value="Genomic_DNA"/>
</dbReference>
<gene>
    <name evidence="2" type="ORF">PDIGIT_LOCUS7235</name>
</gene>
<dbReference type="Proteomes" id="UP001152607">
    <property type="component" value="Unassembled WGS sequence"/>
</dbReference>
<organism evidence="2 3">
    <name type="scientific">Periconia digitata</name>
    <dbReference type="NCBI Taxonomy" id="1303443"/>
    <lineage>
        <taxon>Eukaryota</taxon>
        <taxon>Fungi</taxon>
        <taxon>Dikarya</taxon>
        <taxon>Ascomycota</taxon>
        <taxon>Pezizomycotina</taxon>
        <taxon>Dothideomycetes</taxon>
        <taxon>Pleosporomycetidae</taxon>
        <taxon>Pleosporales</taxon>
        <taxon>Massarineae</taxon>
        <taxon>Periconiaceae</taxon>
        <taxon>Periconia</taxon>
    </lineage>
</organism>
<name>A0A9W4UFZ1_9PLEO</name>
<feature type="compositionally biased region" description="Acidic residues" evidence="1">
    <location>
        <begin position="525"/>
        <end position="539"/>
    </location>
</feature>
<sequence>MPTTRKQARARHSPFSHLPLEIYHLIVNEAVKSGDIASLKRLRLVSKQFASNPAVLGALFRKVTLTISPDRLMQATSVMLPYVKNITFQPTEYAWGMTRTIFREIQNIASTSRVPPTKDEVDAGFEKHMLQANRLRELFESGKLARSWGNMMSRMGEGVTFEVGDWAFQPSKLPSRTPLECVAFPHRHLPNDKKHNVKKCALIYGSFGEKLFDTVIASLITAKVRPKGLIIRHQVRGGSKESYMWAHDGRLDQLDLSNLQTLWFQPQIPRWDDHDDPFGHKALAIERWRLSSVVTNLLEKTASSLREFYLFPYRNYVMGWPIAERQIIALPQLRKMRTYAVYDMYLLADLVRQAPHLNHLTMYGRPLPGNWREFFRAIRYHPSRMILSMREIVVNYLHGLGRWDLNLKRYDTAARSTRKHYQNNPFNDTMYSLENYISNHGKWSKTCDFVFLEENAEHDWANDWHYSLANGRWPGLPWTDDYESDEEEIRFWKGDAYNGEQPIDDEEANAQLTRDLAEDDRAFDSYDDEDEDEDDDAEELYPTRMRIRRPLLEETLEFHQYEESEDSEF</sequence>
<evidence type="ECO:0000313" key="2">
    <source>
        <dbReference type="EMBL" id="CAI6334181.1"/>
    </source>
</evidence>
<keyword evidence="3" id="KW-1185">Reference proteome</keyword>
<dbReference type="AlphaFoldDB" id="A0A9W4UFZ1"/>
<feature type="region of interest" description="Disordered" evidence="1">
    <location>
        <begin position="514"/>
        <end position="544"/>
    </location>
</feature>
<dbReference type="OrthoDB" id="5010675at2759"/>
<proteinExistence type="predicted"/>
<reference evidence="2" key="1">
    <citation type="submission" date="2023-01" db="EMBL/GenBank/DDBJ databases">
        <authorList>
            <person name="Van Ghelder C."/>
            <person name="Rancurel C."/>
        </authorList>
    </citation>
    <scope>NUCLEOTIDE SEQUENCE</scope>
    <source>
        <strain evidence="2">CNCM I-4278</strain>
    </source>
</reference>